<name>A0A5C3MII9_9AGAM</name>
<dbReference type="InterPro" id="IPR001128">
    <property type="entry name" value="Cyt_P450"/>
</dbReference>
<evidence type="ECO:0000256" key="4">
    <source>
        <dbReference type="ARBA" id="ARBA00022617"/>
    </source>
</evidence>
<sequence length="564" mass="63169">MNFPYPALALSICAALLGLYFRHRRRALSSLASIRGPTSESYLLGNYRQIRQGQVGEVDFEWQDRYGAVLRFKAPFGEDRLMVCDPKAIQHIFQANFSNYTQPPQDREVLRTLLGPGIAWADADTHRRHRRVMSPAFGLGEAKSLIPLFRDTVKSLACKWKAMISGDEEDTLDQDRKPVIIDLPKWIHRASLDIIGEAAFGYDIGALDDLDSELGKAYENMTAEAFSLPTTAAVLAQGCMHLLPPVVVRWLFDHVPNNGLERLRSVKRVVDGVAKSLVTEDKGVHDLDRTRGGMGKAKGRDLLTLLVNANASHNEGSKLSREEMLAQVCTVMFAGHDTTAATLSFVLYELARDQRCQDRLREEIRGAKARGIPDLDDKNKYVKEMDNLSYLNSVIKEVLRLHPVGYHMNRQPRTDDVLPLHKPIVTSKGEQISEVLVPAGTKMIISVAGYHRNKDVWGPDAHLFRPERWLGEPCPGLQKNGGGAGLYSNLMTFSAGFRSCLGWRIAILELQTFLFHLLDDFQFSLTKDAMRLRREPCLVMAPMVEGQSDKGARLPLQVSIAPRD</sequence>
<dbReference type="EMBL" id="ML213552">
    <property type="protein sequence ID" value="TFK45222.1"/>
    <property type="molecule type" value="Genomic_DNA"/>
</dbReference>
<dbReference type="PRINTS" id="PR00465">
    <property type="entry name" value="EP450IV"/>
</dbReference>
<dbReference type="CDD" id="cd11069">
    <property type="entry name" value="CYP_FUM15-like"/>
    <property type="match status" value="1"/>
</dbReference>
<keyword evidence="4 9" id="KW-0349">Heme</keyword>
<dbReference type="Proteomes" id="UP000305948">
    <property type="component" value="Unassembled WGS sequence"/>
</dbReference>
<keyword evidence="8" id="KW-0503">Monooxygenase</keyword>
<dbReference type="Gene3D" id="1.10.630.10">
    <property type="entry name" value="Cytochrome P450"/>
    <property type="match status" value="1"/>
</dbReference>
<dbReference type="InterPro" id="IPR002403">
    <property type="entry name" value="Cyt_P450_E_grp-IV"/>
</dbReference>
<dbReference type="PANTHER" id="PTHR24305:SF166">
    <property type="entry name" value="CYTOCHROME P450 12A4, MITOCHONDRIAL-RELATED"/>
    <property type="match status" value="1"/>
</dbReference>
<dbReference type="OrthoDB" id="1470350at2759"/>
<evidence type="ECO:0000313" key="11">
    <source>
        <dbReference type="Proteomes" id="UP000305948"/>
    </source>
</evidence>
<dbReference type="InterPro" id="IPR036396">
    <property type="entry name" value="Cyt_P450_sf"/>
</dbReference>
<dbReference type="AlphaFoldDB" id="A0A5C3MII9"/>
<dbReference type="GO" id="GO:0004497">
    <property type="term" value="F:monooxygenase activity"/>
    <property type="evidence" value="ECO:0007669"/>
    <property type="project" value="UniProtKB-KW"/>
</dbReference>
<protein>
    <submittedName>
        <fullName evidence="10">Cytochrome P450</fullName>
    </submittedName>
</protein>
<evidence type="ECO:0000256" key="1">
    <source>
        <dbReference type="ARBA" id="ARBA00001971"/>
    </source>
</evidence>
<keyword evidence="5 9" id="KW-0479">Metal-binding</keyword>
<feature type="binding site" description="axial binding residue" evidence="9">
    <location>
        <position position="500"/>
    </location>
    <ligand>
        <name>heme</name>
        <dbReference type="ChEBI" id="CHEBI:30413"/>
    </ligand>
    <ligandPart>
        <name>Fe</name>
        <dbReference type="ChEBI" id="CHEBI:18248"/>
    </ligandPart>
</feature>
<evidence type="ECO:0000256" key="6">
    <source>
        <dbReference type="ARBA" id="ARBA00023002"/>
    </source>
</evidence>
<evidence type="ECO:0000256" key="9">
    <source>
        <dbReference type="PIRSR" id="PIRSR602403-1"/>
    </source>
</evidence>
<comment type="pathway">
    <text evidence="2">Secondary metabolite biosynthesis.</text>
</comment>
<reference evidence="10 11" key="1">
    <citation type="journal article" date="2019" name="Nat. Ecol. Evol.">
        <title>Megaphylogeny resolves global patterns of mushroom evolution.</title>
        <authorList>
            <person name="Varga T."/>
            <person name="Krizsan K."/>
            <person name="Foldi C."/>
            <person name="Dima B."/>
            <person name="Sanchez-Garcia M."/>
            <person name="Sanchez-Ramirez S."/>
            <person name="Szollosi G.J."/>
            <person name="Szarkandi J.G."/>
            <person name="Papp V."/>
            <person name="Albert L."/>
            <person name="Andreopoulos W."/>
            <person name="Angelini C."/>
            <person name="Antonin V."/>
            <person name="Barry K.W."/>
            <person name="Bougher N.L."/>
            <person name="Buchanan P."/>
            <person name="Buyck B."/>
            <person name="Bense V."/>
            <person name="Catcheside P."/>
            <person name="Chovatia M."/>
            <person name="Cooper J."/>
            <person name="Damon W."/>
            <person name="Desjardin D."/>
            <person name="Finy P."/>
            <person name="Geml J."/>
            <person name="Haridas S."/>
            <person name="Hughes K."/>
            <person name="Justo A."/>
            <person name="Karasinski D."/>
            <person name="Kautmanova I."/>
            <person name="Kiss B."/>
            <person name="Kocsube S."/>
            <person name="Kotiranta H."/>
            <person name="LaButti K.M."/>
            <person name="Lechner B.E."/>
            <person name="Liimatainen K."/>
            <person name="Lipzen A."/>
            <person name="Lukacs Z."/>
            <person name="Mihaltcheva S."/>
            <person name="Morgado L.N."/>
            <person name="Niskanen T."/>
            <person name="Noordeloos M.E."/>
            <person name="Ohm R.A."/>
            <person name="Ortiz-Santana B."/>
            <person name="Ovrebo C."/>
            <person name="Racz N."/>
            <person name="Riley R."/>
            <person name="Savchenko A."/>
            <person name="Shiryaev A."/>
            <person name="Soop K."/>
            <person name="Spirin V."/>
            <person name="Szebenyi C."/>
            <person name="Tomsovsky M."/>
            <person name="Tulloss R.E."/>
            <person name="Uehling J."/>
            <person name="Grigoriev I.V."/>
            <person name="Vagvolgyi C."/>
            <person name="Papp T."/>
            <person name="Martin F.M."/>
            <person name="Miettinen O."/>
            <person name="Hibbett D.S."/>
            <person name="Nagy L.G."/>
        </authorList>
    </citation>
    <scope>NUCLEOTIDE SEQUENCE [LARGE SCALE GENOMIC DNA]</scope>
    <source>
        <strain evidence="10 11">OMC1185</strain>
    </source>
</reference>
<dbReference type="InterPro" id="IPR050121">
    <property type="entry name" value="Cytochrome_P450_monoxygenase"/>
</dbReference>
<dbReference type="GO" id="GO:0005506">
    <property type="term" value="F:iron ion binding"/>
    <property type="evidence" value="ECO:0007669"/>
    <property type="project" value="InterPro"/>
</dbReference>
<evidence type="ECO:0000256" key="5">
    <source>
        <dbReference type="ARBA" id="ARBA00022723"/>
    </source>
</evidence>
<accession>A0A5C3MII9</accession>
<evidence type="ECO:0000313" key="10">
    <source>
        <dbReference type="EMBL" id="TFK45222.1"/>
    </source>
</evidence>
<dbReference type="GO" id="GO:0016705">
    <property type="term" value="F:oxidoreductase activity, acting on paired donors, with incorporation or reduction of molecular oxygen"/>
    <property type="evidence" value="ECO:0007669"/>
    <property type="project" value="InterPro"/>
</dbReference>
<comment type="cofactor">
    <cofactor evidence="1 9">
        <name>heme</name>
        <dbReference type="ChEBI" id="CHEBI:30413"/>
    </cofactor>
</comment>
<dbReference type="STRING" id="5364.A0A5C3MII9"/>
<proteinExistence type="inferred from homology"/>
<dbReference type="SUPFAM" id="SSF48264">
    <property type="entry name" value="Cytochrome P450"/>
    <property type="match status" value="1"/>
</dbReference>
<keyword evidence="7 9" id="KW-0408">Iron</keyword>
<dbReference type="PRINTS" id="PR00385">
    <property type="entry name" value="P450"/>
</dbReference>
<comment type="similarity">
    <text evidence="3">Belongs to the cytochrome P450 family.</text>
</comment>
<gene>
    <name evidence="10" type="ORF">OE88DRAFT_1640206</name>
</gene>
<organism evidence="10 11">
    <name type="scientific">Heliocybe sulcata</name>
    <dbReference type="NCBI Taxonomy" id="5364"/>
    <lineage>
        <taxon>Eukaryota</taxon>
        <taxon>Fungi</taxon>
        <taxon>Dikarya</taxon>
        <taxon>Basidiomycota</taxon>
        <taxon>Agaricomycotina</taxon>
        <taxon>Agaricomycetes</taxon>
        <taxon>Gloeophyllales</taxon>
        <taxon>Gloeophyllaceae</taxon>
        <taxon>Heliocybe</taxon>
    </lineage>
</organism>
<evidence type="ECO:0000256" key="2">
    <source>
        <dbReference type="ARBA" id="ARBA00005179"/>
    </source>
</evidence>
<dbReference type="PANTHER" id="PTHR24305">
    <property type="entry name" value="CYTOCHROME P450"/>
    <property type="match status" value="1"/>
</dbReference>
<keyword evidence="11" id="KW-1185">Reference proteome</keyword>
<dbReference type="GO" id="GO:0020037">
    <property type="term" value="F:heme binding"/>
    <property type="evidence" value="ECO:0007669"/>
    <property type="project" value="InterPro"/>
</dbReference>
<evidence type="ECO:0000256" key="3">
    <source>
        <dbReference type="ARBA" id="ARBA00010617"/>
    </source>
</evidence>
<evidence type="ECO:0000256" key="8">
    <source>
        <dbReference type="ARBA" id="ARBA00023033"/>
    </source>
</evidence>
<keyword evidence="6" id="KW-0560">Oxidoreductase</keyword>
<evidence type="ECO:0000256" key="7">
    <source>
        <dbReference type="ARBA" id="ARBA00023004"/>
    </source>
</evidence>
<dbReference type="Pfam" id="PF00067">
    <property type="entry name" value="p450"/>
    <property type="match status" value="1"/>
</dbReference>